<sequence>MSSCLSCLHWCTYEKGSDEAERPTPMLRHDMAPCALGEPWNYLPQRHPACSRYQALPAAEQAKRARWIADAKLQCYRK</sequence>
<dbReference type="RefSeq" id="WP_064087284.1">
    <property type="nucleotide sequence ID" value="NZ_LXSG01000008.1"/>
</dbReference>
<comment type="caution">
    <text evidence="1">The sequence shown here is derived from an EMBL/GenBank/DDBJ whole genome shotgun (WGS) entry which is preliminary data.</text>
</comment>
<evidence type="ECO:0000313" key="1">
    <source>
        <dbReference type="EMBL" id="OAM23186.1"/>
    </source>
</evidence>
<proteinExistence type="predicted"/>
<organism evidence="1 2">
    <name type="scientific">Eikenella corrodens</name>
    <dbReference type="NCBI Taxonomy" id="539"/>
    <lineage>
        <taxon>Bacteria</taxon>
        <taxon>Pseudomonadati</taxon>
        <taxon>Pseudomonadota</taxon>
        <taxon>Betaproteobacteria</taxon>
        <taxon>Neisseriales</taxon>
        <taxon>Neisseriaceae</taxon>
        <taxon>Eikenella</taxon>
    </lineage>
</organism>
<protein>
    <submittedName>
        <fullName evidence="1">Uncharacterized protein</fullName>
    </submittedName>
</protein>
<dbReference type="Proteomes" id="UP000077589">
    <property type="component" value="Unassembled WGS sequence"/>
</dbReference>
<dbReference type="OrthoDB" id="8616251at2"/>
<dbReference type="EMBL" id="LXSG01000008">
    <property type="protein sequence ID" value="OAM23186.1"/>
    <property type="molecule type" value="Genomic_DNA"/>
</dbReference>
<reference evidence="2" key="1">
    <citation type="submission" date="2016-05" db="EMBL/GenBank/DDBJ databases">
        <title>Draft genome of Corynebacterium afermentans subsp. afermentans LCDC 88199T.</title>
        <authorList>
            <person name="Bernier A.-M."/>
            <person name="Bernard K."/>
        </authorList>
    </citation>
    <scope>NUCLEOTIDE SEQUENCE [LARGE SCALE GENOMIC DNA]</scope>
    <source>
        <strain evidence="2">NML04-0072</strain>
    </source>
</reference>
<accession>A0A1A9RQA2</accession>
<gene>
    <name evidence="1" type="ORF">A7P90_01020</name>
</gene>
<name>A0A1A9RQA2_EIKCO</name>
<dbReference type="AlphaFoldDB" id="A0A1A9RQA2"/>
<evidence type="ECO:0000313" key="2">
    <source>
        <dbReference type="Proteomes" id="UP000077589"/>
    </source>
</evidence>